<proteinExistence type="predicted"/>
<dbReference type="AlphaFoldDB" id="A0AAW0DY30"/>
<dbReference type="Proteomes" id="UP001383192">
    <property type="component" value="Unassembled WGS sequence"/>
</dbReference>
<evidence type="ECO:0008006" key="3">
    <source>
        <dbReference type="Google" id="ProtNLM"/>
    </source>
</evidence>
<name>A0AAW0DY30_9AGAR</name>
<evidence type="ECO:0000313" key="1">
    <source>
        <dbReference type="EMBL" id="KAK7056780.1"/>
    </source>
</evidence>
<evidence type="ECO:0000313" key="2">
    <source>
        <dbReference type="Proteomes" id="UP001383192"/>
    </source>
</evidence>
<dbReference type="EMBL" id="JAYKXP010000006">
    <property type="protein sequence ID" value="KAK7056780.1"/>
    <property type="molecule type" value="Genomic_DNA"/>
</dbReference>
<organism evidence="1 2">
    <name type="scientific">Paramarasmius palmivorus</name>
    <dbReference type="NCBI Taxonomy" id="297713"/>
    <lineage>
        <taxon>Eukaryota</taxon>
        <taxon>Fungi</taxon>
        <taxon>Dikarya</taxon>
        <taxon>Basidiomycota</taxon>
        <taxon>Agaricomycotina</taxon>
        <taxon>Agaricomycetes</taxon>
        <taxon>Agaricomycetidae</taxon>
        <taxon>Agaricales</taxon>
        <taxon>Marasmiineae</taxon>
        <taxon>Marasmiaceae</taxon>
        <taxon>Paramarasmius</taxon>
    </lineage>
</organism>
<reference evidence="1 2" key="1">
    <citation type="submission" date="2024-01" db="EMBL/GenBank/DDBJ databases">
        <title>A draft genome for a cacao thread blight-causing isolate of Paramarasmius palmivorus.</title>
        <authorList>
            <person name="Baruah I.K."/>
            <person name="Bukari Y."/>
            <person name="Amoako-Attah I."/>
            <person name="Meinhardt L.W."/>
            <person name="Bailey B.A."/>
            <person name="Cohen S.P."/>
        </authorList>
    </citation>
    <scope>NUCLEOTIDE SEQUENCE [LARGE SCALE GENOMIC DNA]</scope>
    <source>
        <strain evidence="1 2">GH-12</strain>
    </source>
</reference>
<gene>
    <name evidence="1" type="ORF">VNI00_002497</name>
</gene>
<sequence>MSTTELPGVAEIRANRILLDTGFQRDPSVWSQEMKDNYIDTCRKFSYTGSFQFAIQVDNTGAEIRICIDGKQRLLSLLEYTEGAPNTSRQWVNNPNSSQLVSHPYAITRRQRIEAMTVTCFEYHEISEETQKDIFRRSNLGATENLDEL</sequence>
<keyword evidence="2" id="KW-1185">Reference proteome</keyword>
<accession>A0AAW0DY30</accession>
<comment type="caution">
    <text evidence="1">The sequence shown here is derived from an EMBL/GenBank/DDBJ whole genome shotgun (WGS) entry which is preliminary data.</text>
</comment>
<protein>
    <recommendedName>
        <fullName evidence="3">DUF262 domain-containing protein</fullName>
    </recommendedName>
</protein>